<keyword evidence="2" id="KW-1185">Reference proteome</keyword>
<protein>
    <recommendedName>
        <fullName evidence="3">Endonuclease/exonuclease/phosphatase domain-containing protein</fullName>
    </recommendedName>
</protein>
<name>A0A151R5G6_CAJCA</name>
<dbReference type="PANTHER" id="PTHR33710:SF62">
    <property type="entry name" value="DUF4283 DOMAIN PROTEIN"/>
    <property type="match status" value="1"/>
</dbReference>
<evidence type="ECO:0000313" key="1">
    <source>
        <dbReference type="EMBL" id="KYP37749.1"/>
    </source>
</evidence>
<evidence type="ECO:0000313" key="2">
    <source>
        <dbReference type="Proteomes" id="UP000075243"/>
    </source>
</evidence>
<dbReference type="AlphaFoldDB" id="A0A151R5G6"/>
<dbReference type="SUPFAM" id="SSF56219">
    <property type="entry name" value="DNase I-like"/>
    <property type="match status" value="1"/>
</dbReference>
<proteinExistence type="predicted"/>
<dbReference type="Gramene" id="C.cajan_39807.t">
    <property type="protein sequence ID" value="C.cajan_39807.t.cds1"/>
    <property type="gene ID" value="C.cajan_39807"/>
</dbReference>
<evidence type="ECO:0008006" key="3">
    <source>
        <dbReference type="Google" id="ProtNLM"/>
    </source>
</evidence>
<reference evidence="1" key="1">
    <citation type="journal article" date="2012" name="Nat. Biotechnol.">
        <title>Draft genome sequence of pigeonpea (Cajanus cajan), an orphan legume crop of resource-poor farmers.</title>
        <authorList>
            <person name="Varshney R.K."/>
            <person name="Chen W."/>
            <person name="Li Y."/>
            <person name="Bharti A.K."/>
            <person name="Saxena R.K."/>
            <person name="Schlueter J.A."/>
            <person name="Donoghue M.T."/>
            <person name="Azam S."/>
            <person name="Fan G."/>
            <person name="Whaley A.M."/>
            <person name="Farmer A.D."/>
            <person name="Sheridan J."/>
            <person name="Iwata A."/>
            <person name="Tuteja R."/>
            <person name="Penmetsa R.V."/>
            <person name="Wu W."/>
            <person name="Upadhyaya H.D."/>
            <person name="Yang S.P."/>
            <person name="Shah T."/>
            <person name="Saxena K.B."/>
            <person name="Michael T."/>
            <person name="McCombie W.R."/>
            <person name="Yang B."/>
            <person name="Zhang G."/>
            <person name="Yang H."/>
            <person name="Wang J."/>
            <person name="Spillane C."/>
            <person name="Cook D.R."/>
            <person name="May G.D."/>
            <person name="Xu X."/>
            <person name="Jackson S.A."/>
        </authorList>
    </citation>
    <scope>NUCLEOTIDE SEQUENCE [LARGE SCALE GENOMIC DNA]</scope>
</reference>
<dbReference type="EMBL" id="KQ484073">
    <property type="protein sequence ID" value="KYP37749.1"/>
    <property type="molecule type" value="Genomic_DNA"/>
</dbReference>
<dbReference type="PANTHER" id="PTHR33710">
    <property type="entry name" value="BNAC02G09200D PROTEIN"/>
    <property type="match status" value="1"/>
</dbReference>
<accession>A0A151R5G6</accession>
<sequence>MNIKKVITLPWLVIGDFNEIISADEVRGGIFVPYMVARMINVIDTCQLMDIGCSGTKFTWIRVNKGTRMAKRLDRALADSAWLVTFPEAYAEALCRVYFDHCPILVRSGGIKDNHRVRPFRFQAAWTSHKDYNQVVRKAWEKSSPNLCLSLKQVEKDSLKFNKEVFGNIFKRKSRVIARLNGVHKALEEHESSDLNQLEKVLQDEYNNILLQEEYIWFQKSREQWVRFGDRNTKFFHTQTLVRRKRNKIHGLYLNDGT</sequence>
<organism evidence="1 2">
    <name type="scientific">Cajanus cajan</name>
    <name type="common">Pigeon pea</name>
    <name type="synonym">Cajanus indicus</name>
    <dbReference type="NCBI Taxonomy" id="3821"/>
    <lineage>
        <taxon>Eukaryota</taxon>
        <taxon>Viridiplantae</taxon>
        <taxon>Streptophyta</taxon>
        <taxon>Embryophyta</taxon>
        <taxon>Tracheophyta</taxon>
        <taxon>Spermatophyta</taxon>
        <taxon>Magnoliopsida</taxon>
        <taxon>eudicotyledons</taxon>
        <taxon>Gunneridae</taxon>
        <taxon>Pentapetalae</taxon>
        <taxon>rosids</taxon>
        <taxon>fabids</taxon>
        <taxon>Fabales</taxon>
        <taxon>Fabaceae</taxon>
        <taxon>Papilionoideae</taxon>
        <taxon>50 kb inversion clade</taxon>
        <taxon>NPAAA clade</taxon>
        <taxon>indigoferoid/millettioid clade</taxon>
        <taxon>Phaseoleae</taxon>
        <taxon>Cajanus</taxon>
    </lineage>
</organism>
<dbReference type="Proteomes" id="UP000075243">
    <property type="component" value="Unassembled WGS sequence"/>
</dbReference>
<dbReference type="InterPro" id="IPR036691">
    <property type="entry name" value="Endo/exonu/phosph_ase_sf"/>
</dbReference>
<dbReference type="OMA" id="EDICFLE"/>
<dbReference type="Gene3D" id="3.60.10.10">
    <property type="entry name" value="Endonuclease/exonuclease/phosphatase"/>
    <property type="match status" value="1"/>
</dbReference>
<gene>
    <name evidence="1" type="ORF">KK1_041039</name>
</gene>